<reference evidence="1 2" key="1">
    <citation type="submission" date="2024-05" db="EMBL/GenBank/DDBJ databases">
        <title>Neorhizobium sp. Rsf11, a plant growth promoting and heavy metal resistant PAH-degrader.</title>
        <authorList>
            <person name="Golubev S.N."/>
            <person name="Muratova A.Y."/>
            <person name="Markelova M.I."/>
        </authorList>
    </citation>
    <scope>NUCLEOTIDE SEQUENCE [LARGE SCALE GENOMIC DNA]</scope>
    <source>
        <strain evidence="1 2">Rsf11</strain>
    </source>
</reference>
<dbReference type="EMBL" id="JBEAAL010000002">
    <property type="protein sequence ID" value="MEQ1404224.1"/>
    <property type="molecule type" value="Genomic_DNA"/>
</dbReference>
<organism evidence="1 2">
    <name type="scientific">Neorhizobium phenanthreniclasticum</name>
    <dbReference type="NCBI Taxonomy" id="3157917"/>
    <lineage>
        <taxon>Bacteria</taxon>
        <taxon>Pseudomonadati</taxon>
        <taxon>Pseudomonadota</taxon>
        <taxon>Alphaproteobacteria</taxon>
        <taxon>Hyphomicrobiales</taxon>
        <taxon>Rhizobiaceae</taxon>
        <taxon>Rhizobium/Agrobacterium group</taxon>
        <taxon>Neorhizobium</taxon>
    </lineage>
</organism>
<sequence>MKTNIHRETAKIYQFPIRPRQRPGNGRTVPGDEIHEVAANVLDTCWYHDEAVRDDETRSNDRPKPC</sequence>
<dbReference type="Proteomes" id="UP001496627">
    <property type="component" value="Unassembled WGS sequence"/>
</dbReference>
<keyword evidence="2" id="KW-1185">Reference proteome</keyword>
<evidence type="ECO:0000313" key="1">
    <source>
        <dbReference type="EMBL" id="MEQ1404224.1"/>
    </source>
</evidence>
<dbReference type="RefSeq" id="WP_037149325.1">
    <property type="nucleotide sequence ID" value="NZ_JBEAAL010000002.1"/>
</dbReference>
<protein>
    <submittedName>
        <fullName evidence="1">DUF2735 domain-containing protein</fullName>
    </submittedName>
</protein>
<name>A0ABV0LZL4_9HYPH</name>
<gene>
    <name evidence="1" type="ORF">ABK249_04715</name>
</gene>
<evidence type="ECO:0000313" key="2">
    <source>
        <dbReference type="Proteomes" id="UP001496627"/>
    </source>
</evidence>
<comment type="caution">
    <text evidence="1">The sequence shown here is derived from an EMBL/GenBank/DDBJ whole genome shotgun (WGS) entry which is preliminary data.</text>
</comment>
<dbReference type="InterPro" id="IPR021232">
    <property type="entry name" value="DUF2735"/>
</dbReference>
<dbReference type="Pfam" id="PF10931">
    <property type="entry name" value="DUF2735"/>
    <property type="match status" value="1"/>
</dbReference>
<accession>A0ABV0LZL4</accession>
<proteinExistence type="predicted"/>